<dbReference type="InterPro" id="IPR027417">
    <property type="entry name" value="P-loop_NTPase"/>
</dbReference>
<keyword evidence="5" id="KW-0347">Helicase</keyword>
<dbReference type="InterPro" id="IPR014001">
    <property type="entry name" value="Helicase_ATP-bd"/>
</dbReference>
<dbReference type="AlphaFoldDB" id="A0A2M6WS39"/>
<dbReference type="PANTHER" id="PTHR13710">
    <property type="entry name" value="DNA HELICASE RECQ FAMILY MEMBER"/>
    <property type="match status" value="1"/>
</dbReference>
<dbReference type="GO" id="GO:0016787">
    <property type="term" value="F:hydrolase activity"/>
    <property type="evidence" value="ECO:0007669"/>
    <property type="project" value="UniProtKB-KW"/>
</dbReference>
<evidence type="ECO:0000256" key="10">
    <source>
        <dbReference type="ARBA" id="ARBA00034808"/>
    </source>
</evidence>
<dbReference type="GO" id="GO:0003677">
    <property type="term" value="F:DNA binding"/>
    <property type="evidence" value="ECO:0007669"/>
    <property type="project" value="UniProtKB-KW"/>
</dbReference>
<organism evidence="15 16">
    <name type="scientific">Candidatus Falkowbacteria bacterium CG10_big_fil_rev_8_21_14_0_10_38_22</name>
    <dbReference type="NCBI Taxonomy" id="1974564"/>
    <lineage>
        <taxon>Bacteria</taxon>
        <taxon>Candidatus Falkowiibacteriota</taxon>
    </lineage>
</organism>
<dbReference type="PANTHER" id="PTHR13710:SF105">
    <property type="entry name" value="ATP-DEPENDENT DNA HELICASE Q1"/>
    <property type="match status" value="1"/>
</dbReference>
<dbReference type="Pfam" id="PF00270">
    <property type="entry name" value="DEAD"/>
    <property type="match status" value="1"/>
</dbReference>
<dbReference type="InterPro" id="IPR032284">
    <property type="entry name" value="RecQ_Zn-bd"/>
</dbReference>
<dbReference type="GO" id="GO:0046872">
    <property type="term" value="F:metal ion binding"/>
    <property type="evidence" value="ECO:0007669"/>
    <property type="project" value="UniProtKB-KW"/>
</dbReference>
<evidence type="ECO:0000313" key="15">
    <source>
        <dbReference type="EMBL" id="PIT95584.1"/>
    </source>
</evidence>
<dbReference type="GO" id="GO:0030894">
    <property type="term" value="C:replisome"/>
    <property type="evidence" value="ECO:0007669"/>
    <property type="project" value="TreeGrafter"/>
</dbReference>
<evidence type="ECO:0000256" key="11">
    <source>
        <dbReference type="ARBA" id="ARBA00044535"/>
    </source>
</evidence>
<dbReference type="SUPFAM" id="SSF52540">
    <property type="entry name" value="P-loop containing nucleoside triphosphate hydrolases"/>
    <property type="match status" value="1"/>
</dbReference>
<proteinExistence type="inferred from homology"/>
<dbReference type="SMART" id="SM00490">
    <property type="entry name" value="HELICc"/>
    <property type="match status" value="1"/>
</dbReference>
<feature type="domain" description="Helicase ATP-binding" evidence="13">
    <location>
        <begin position="28"/>
        <end position="196"/>
    </location>
</feature>
<dbReference type="FunFam" id="3.40.50.300:FF:000296">
    <property type="entry name" value="ATP-dependent DNA helicase RecQ"/>
    <property type="match status" value="1"/>
</dbReference>
<keyword evidence="4" id="KW-0378">Hydrolase</keyword>
<dbReference type="GO" id="GO:0043138">
    <property type="term" value="F:3'-5' DNA helicase activity"/>
    <property type="evidence" value="ECO:0007669"/>
    <property type="project" value="UniProtKB-EC"/>
</dbReference>
<evidence type="ECO:0000256" key="12">
    <source>
        <dbReference type="ARBA" id="ARBA00044550"/>
    </source>
</evidence>
<evidence type="ECO:0000256" key="4">
    <source>
        <dbReference type="ARBA" id="ARBA00022801"/>
    </source>
</evidence>
<evidence type="ECO:0000256" key="3">
    <source>
        <dbReference type="ARBA" id="ARBA00022741"/>
    </source>
</evidence>
<evidence type="ECO:0000256" key="9">
    <source>
        <dbReference type="ARBA" id="ARBA00034617"/>
    </source>
</evidence>
<keyword evidence="3" id="KW-0547">Nucleotide-binding</keyword>
<dbReference type="Gene3D" id="3.40.50.300">
    <property type="entry name" value="P-loop containing nucleotide triphosphate hydrolases"/>
    <property type="match status" value="3"/>
</dbReference>
<evidence type="ECO:0000259" key="13">
    <source>
        <dbReference type="PROSITE" id="PS51192"/>
    </source>
</evidence>
<dbReference type="InterPro" id="IPR011545">
    <property type="entry name" value="DEAD/DEAH_box_helicase_dom"/>
</dbReference>
<dbReference type="GO" id="GO:0005524">
    <property type="term" value="F:ATP binding"/>
    <property type="evidence" value="ECO:0007669"/>
    <property type="project" value="UniProtKB-KW"/>
</dbReference>
<feature type="domain" description="Helicase C-terminal" evidence="14">
    <location>
        <begin position="222"/>
        <end position="381"/>
    </location>
</feature>
<dbReference type="SMART" id="SM00487">
    <property type="entry name" value="DEXDc"/>
    <property type="match status" value="1"/>
</dbReference>
<name>A0A2M6WS39_9BACT</name>
<dbReference type="Pfam" id="PF14493">
    <property type="entry name" value="HTH_40"/>
    <property type="match status" value="1"/>
</dbReference>
<dbReference type="EC" id="5.6.2.4" evidence="10"/>
<dbReference type="CDD" id="cd18794">
    <property type="entry name" value="SF2_C_RecQ"/>
    <property type="match status" value="1"/>
</dbReference>
<dbReference type="PROSITE" id="PS51192">
    <property type="entry name" value="HELICASE_ATP_BIND_1"/>
    <property type="match status" value="1"/>
</dbReference>
<evidence type="ECO:0000256" key="6">
    <source>
        <dbReference type="ARBA" id="ARBA00022840"/>
    </source>
</evidence>
<dbReference type="InterPro" id="IPR004589">
    <property type="entry name" value="DNA_helicase_ATP-dep_RecQ"/>
</dbReference>
<gene>
    <name evidence="15" type="ORF">COT96_00445</name>
</gene>
<dbReference type="Proteomes" id="UP000228964">
    <property type="component" value="Unassembled WGS sequence"/>
</dbReference>
<evidence type="ECO:0000256" key="7">
    <source>
        <dbReference type="ARBA" id="ARBA00023125"/>
    </source>
</evidence>
<dbReference type="InterPro" id="IPR029491">
    <property type="entry name" value="Helicase_HTH"/>
</dbReference>
<evidence type="ECO:0000259" key="14">
    <source>
        <dbReference type="PROSITE" id="PS51194"/>
    </source>
</evidence>
<dbReference type="GO" id="GO:0043590">
    <property type="term" value="C:bacterial nucleoid"/>
    <property type="evidence" value="ECO:0007669"/>
    <property type="project" value="TreeGrafter"/>
</dbReference>
<comment type="caution">
    <text evidence="15">The sequence shown here is derived from an EMBL/GenBank/DDBJ whole genome shotgun (WGS) entry which is preliminary data.</text>
</comment>
<dbReference type="CDD" id="cd17920">
    <property type="entry name" value="DEXHc_RecQ"/>
    <property type="match status" value="1"/>
</dbReference>
<keyword evidence="6" id="KW-0067">ATP-binding</keyword>
<dbReference type="GO" id="GO:0005737">
    <property type="term" value="C:cytoplasm"/>
    <property type="evidence" value="ECO:0007669"/>
    <property type="project" value="TreeGrafter"/>
</dbReference>
<dbReference type="GO" id="GO:0006310">
    <property type="term" value="P:DNA recombination"/>
    <property type="evidence" value="ECO:0007669"/>
    <property type="project" value="InterPro"/>
</dbReference>
<keyword evidence="7" id="KW-0238">DNA-binding</keyword>
<accession>A0A2M6WS39</accession>
<dbReference type="EMBL" id="PFAO01000009">
    <property type="protein sequence ID" value="PIT95584.1"/>
    <property type="molecule type" value="Genomic_DNA"/>
</dbReference>
<dbReference type="Gene3D" id="1.10.10.1390">
    <property type="entry name" value="ATP-dependent DNA helicase RecQ"/>
    <property type="match status" value="1"/>
</dbReference>
<dbReference type="NCBIfam" id="TIGR00614">
    <property type="entry name" value="recQ_fam"/>
    <property type="match status" value="1"/>
</dbReference>
<evidence type="ECO:0000256" key="2">
    <source>
        <dbReference type="ARBA" id="ARBA00022723"/>
    </source>
</evidence>
<protein>
    <recommendedName>
        <fullName evidence="11">ATP-dependent DNA helicase RecQ</fullName>
        <ecNumber evidence="10">5.6.2.4</ecNumber>
    </recommendedName>
    <alternativeName>
        <fullName evidence="12">DNA 3'-5' helicase RecQ</fullName>
    </alternativeName>
</protein>
<keyword evidence="8" id="KW-0413">Isomerase</keyword>
<dbReference type="PROSITE" id="PS51194">
    <property type="entry name" value="HELICASE_CTER"/>
    <property type="match status" value="1"/>
</dbReference>
<dbReference type="GO" id="GO:0006281">
    <property type="term" value="P:DNA repair"/>
    <property type="evidence" value="ECO:0007669"/>
    <property type="project" value="TreeGrafter"/>
</dbReference>
<dbReference type="Pfam" id="PF16124">
    <property type="entry name" value="RecQ_Zn_bind"/>
    <property type="match status" value="1"/>
</dbReference>
<sequence>MNKKQQLLELLKIHYGFKTFRPGQEKVIDNILAGIDTVVIMPTGGGKSLCYQLPALVLDGVTIVISPLIALMKNQVDSLHQLGIAATFINSSITPAETFNRLAAVKQGKYKLLYIAPERFYNADFINALDDIKVSLFAVDEAHCISQWGHDFRPSYLKLGAAIDRLKQPTVVALTATATPEVREDIIKQLGLDSPELVITGFARPNLQFGVIQAADSRKPQFVLDALSSMPDGSGIIYVGTRARADELLQALLEQSIEAVSYHAGMEAGERKWVQENFMAGKAKVIVATNAFGLGIDKPDIRFVIHYDMPGTIEAYYQEAGRAGRDGKPSFCLLLYSSRDRYLQEFFIKGDNPPPEIILEIYEILKSYPFDNAQGRDSDILLITYAKIAEMLSDKVPEMAVGTSLKILEREGYLARSRERNGQAYLKTRNSQLATRNSFVAKSKQQREILERLFDKYGHELEVGMYANLEEIAEILKIKKESLMRLIRKLVDLGLAEYIPPFRGTEIRLLKRVDSQDIKLDFTALRKKLKQAYKKLDQMEEYVYHFACRQKYILDYFGDLEAKKCAKCDNCLTSNGYKRKHQQPVKGKSYYRNKIAEPAKPKIKLATKLTQLETYELYSKGLKIEKIAEARHLKPETIINHLCFLIEKGLPVKIDKLVSQTKQKKIKQAIEQAGKEKLTPIKELLGDEFSWEEIKLVLAETKTHNS</sequence>
<evidence type="ECO:0000256" key="5">
    <source>
        <dbReference type="ARBA" id="ARBA00022806"/>
    </source>
</evidence>
<comment type="similarity">
    <text evidence="1">Belongs to the helicase family. RecQ subfamily.</text>
</comment>
<reference evidence="16" key="1">
    <citation type="submission" date="2017-09" db="EMBL/GenBank/DDBJ databases">
        <title>Depth-based differentiation of microbial function through sediment-hosted aquifers and enrichment of novel symbionts in the deep terrestrial subsurface.</title>
        <authorList>
            <person name="Probst A.J."/>
            <person name="Ladd B."/>
            <person name="Jarett J.K."/>
            <person name="Geller-Mcgrath D.E."/>
            <person name="Sieber C.M.K."/>
            <person name="Emerson J.B."/>
            <person name="Anantharaman K."/>
            <person name="Thomas B.C."/>
            <person name="Malmstrom R."/>
            <person name="Stieglmeier M."/>
            <person name="Klingl A."/>
            <person name="Woyke T."/>
            <person name="Ryan C.M."/>
            <person name="Banfield J.F."/>
        </authorList>
    </citation>
    <scope>NUCLEOTIDE SEQUENCE [LARGE SCALE GENOMIC DNA]</scope>
</reference>
<dbReference type="InterPro" id="IPR001650">
    <property type="entry name" value="Helicase_C-like"/>
</dbReference>
<dbReference type="GO" id="GO:0009378">
    <property type="term" value="F:four-way junction helicase activity"/>
    <property type="evidence" value="ECO:0007669"/>
    <property type="project" value="TreeGrafter"/>
</dbReference>
<comment type="catalytic activity">
    <reaction evidence="9">
        <text>Couples ATP hydrolysis with the unwinding of duplex DNA by translocating in the 3'-5' direction.</text>
        <dbReference type="EC" id="5.6.2.4"/>
    </reaction>
</comment>
<dbReference type="Pfam" id="PF00271">
    <property type="entry name" value="Helicase_C"/>
    <property type="match status" value="1"/>
</dbReference>
<keyword evidence="2" id="KW-0479">Metal-binding</keyword>
<evidence type="ECO:0000313" key="16">
    <source>
        <dbReference type="Proteomes" id="UP000228964"/>
    </source>
</evidence>
<evidence type="ECO:0000256" key="1">
    <source>
        <dbReference type="ARBA" id="ARBA00005446"/>
    </source>
</evidence>
<evidence type="ECO:0000256" key="8">
    <source>
        <dbReference type="ARBA" id="ARBA00023235"/>
    </source>
</evidence>